<proteinExistence type="predicted"/>
<dbReference type="EMBL" id="GBRH01186424">
    <property type="protein sequence ID" value="JAE11472.1"/>
    <property type="molecule type" value="Transcribed_RNA"/>
</dbReference>
<reference evidence="1" key="2">
    <citation type="journal article" date="2015" name="Data Brief">
        <title>Shoot transcriptome of the giant reed, Arundo donax.</title>
        <authorList>
            <person name="Barrero R.A."/>
            <person name="Guerrero F.D."/>
            <person name="Moolhuijzen P."/>
            <person name="Goolsby J.A."/>
            <person name="Tidwell J."/>
            <person name="Bellgard S.E."/>
            <person name="Bellgard M.I."/>
        </authorList>
    </citation>
    <scope>NUCLEOTIDE SEQUENCE</scope>
    <source>
        <tissue evidence="1">Shoot tissue taken approximately 20 cm above the soil surface</tissue>
    </source>
</reference>
<sequence length="53" mass="6194">MAFLSLDERTHILIYVSNKDLNRLACLYLTPTKSICVQTNILGKQAMRFEEYK</sequence>
<evidence type="ECO:0000313" key="1">
    <source>
        <dbReference type="EMBL" id="JAE11472.1"/>
    </source>
</evidence>
<organism evidence="1">
    <name type="scientific">Arundo donax</name>
    <name type="common">Giant reed</name>
    <name type="synonym">Donax arundinaceus</name>
    <dbReference type="NCBI Taxonomy" id="35708"/>
    <lineage>
        <taxon>Eukaryota</taxon>
        <taxon>Viridiplantae</taxon>
        <taxon>Streptophyta</taxon>
        <taxon>Embryophyta</taxon>
        <taxon>Tracheophyta</taxon>
        <taxon>Spermatophyta</taxon>
        <taxon>Magnoliopsida</taxon>
        <taxon>Liliopsida</taxon>
        <taxon>Poales</taxon>
        <taxon>Poaceae</taxon>
        <taxon>PACMAD clade</taxon>
        <taxon>Arundinoideae</taxon>
        <taxon>Arundineae</taxon>
        <taxon>Arundo</taxon>
    </lineage>
</organism>
<dbReference type="AlphaFoldDB" id="A0A0A9FGK5"/>
<accession>A0A0A9FGK5</accession>
<reference evidence="1" key="1">
    <citation type="submission" date="2014-09" db="EMBL/GenBank/DDBJ databases">
        <authorList>
            <person name="Magalhaes I.L.F."/>
            <person name="Oliveira U."/>
            <person name="Santos F.R."/>
            <person name="Vidigal T.H.D.A."/>
            <person name="Brescovit A.D."/>
            <person name="Santos A.J."/>
        </authorList>
    </citation>
    <scope>NUCLEOTIDE SEQUENCE</scope>
    <source>
        <tissue evidence="1">Shoot tissue taken approximately 20 cm above the soil surface</tissue>
    </source>
</reference>
<name>A0A0A9FGK5_ARUDO</name>
<protein>
    <submittedName>
        <fullName evidence="1">Uncharacterized protein</fullName>
    </submittedName>
</protein>